<feature type="disulfide bond" evidence="11">
    <location>
        <begin position="13"/>
        <end position="39"/>
    </location>
</feature>
<feature type="domain" description="C-type lectin" evidence="13">
    <location>
        <begin position="1549"/>
        <end position="1669"/>
    </location>
</feature>
<dbReference type="EMBL" id="JAUCMX010000010">
    <property type="protein sequence ID" value="KAK3533543.1"/>
    <property type="molecule type" value="Genomic_DNA"/>
</dbReference>
<keyword evidence="2" id="KW-0254">Endocytosis</keyword>
<evidence type="ECO:0000259" key="14">
    <source>
        <dbReference type="PROSITE" id="PS51092"/>
    </source>
</evidence>
<dbReference type="Gene3D" id="2.10.10.10">
    <property type="entry name" value="Fibronectin, type II, collagen-binding"/>
    <property type="match status" value="2"/>
</dbReference>
<dbReference type="CDD" id="cd00037">
    <property type="entry name" value="CLECT"/>
    <property type="match status" value="18"/>
</dbReference>
<evidence type="ECO:0000256" key="5">
    <source>
        <dbReference type="ARBA" id="ARBA00022737"/>
    </source>
</evidence>
<feature type="domain" description="C-type lectin" evidence="13">
    <location>
        <begin position="1837"/>
        <end position="1976"/>
    </location>
</feature>
<evidence type="ECO:0000256" key="8">
    <source>
        <dbReference type="ARBA" id="ARBA00023157"/>
    </source>
</evidence>
<feature type="domain" description="C-type lectin" evidence="13">
    <location>
        <begin position="1687"/>
        <end position="1795"/>
    </location>
</feature>
<feature type="domain" description="C-type lectin" evidence="13">
    <location>
        <begin position="645"/>
        <end position="761"/>
    </location>
</feature>
<feature type="domain" description="C-type lectin" evidence="13">
    <location>
        <begin position="323"/>
        <end position="437"/>
    </location>
</feature>
<evidence type="ECO:0000256" key="6">
    <source>
        <dbReference type="ARBA" id="ARBA00022989"/>
    </source>
</evidence>
<dbReference type="PROSITE" id="PS50041">
    <property type="entry name" value="C_TYPE_LECTIN_2"/>
    <property type="match status" value="16"/>
</dbReference>
<name>A0AAE0QV94_9TELE</name>
<dbReference type="GO" id="GO:0006897">
    <property type="term" value="P:endocytosis"/>
    <property type="evidence" value="ECO:0007669"/>
    <property type="project" value="UniProtKB-KW"/>
</dbReference>
<sequence>IHTLLGNAQGSPCALPFMYSGKWYWDCTSEGREDQHLWCATTSSYDQDGKWGFCPTEAPGCGLLWEKSVKLKACYQFNLYSLLTWSQALTSCQSQGASLLSITHTAEHNYIRGAYMTSLVVRQNQLCGAFNSALETGQWQSLSCNSALSYVCKKTPDINRRAEPIDNWQYKSTVCPDGWIDHNGFCYRYVDEKASWDNSSNTCKALRAQLTSIRSLSEQELLLTLLINASYSKVWIGLHMEAGSSTVEWSDGSPLTLTSWQRQQPSPRREEKRMCVVADRKNGNWEFEECEKMYPAVCRTVGLIPLHPTGEWDEGCPEGWKRKGNSCYKIADHEQTFEDAAKGYYCKSSLVTIEDRFKQAFLNSLISARNTSASQFYWTALQDRNRTGDYLWLLQNGSTTPLTYTNWNRHQPLVTGGGCVAMTGGQRLGHWEVKNCNSFKALAVCEQSVSSYHDVLIPLPHVDLFAPCKDGWESNPGLQHCYKVFHNEKILMRRSWSEAEFFCRALGADLASFHYYEEQAFVKQLLTKMFDSTEGRWFWVGFTKRDPQSAGAWEWSDGTPVVKSFIEDKNEDLSTHDCAVYSDLTNTLTPRPCDDKHEWICKVPRGVELTKPYWYNSHLVANNVTRNSIVNTASMCVENEPWVFYRGAEYYLASQPFSWELVLFACKMMGADLLSLHSKDEMVFVRERLMKAAHSTNEWWIGLSANSAHEGFSWTDGTALDYENWKNGMPSRQSGQNCISMSLTGAWSTARCMDLRSYVCKRRTVTVVETPREPHFIGACPENWFYFGHKCLLLHLPFRPEEGKSWTDAQSICSSFQGMLVSIEDEIEQAYITMLLHGKSDGVWIGLKDADTMKWTNGKPVTYTNWSPVETKHSQEEWLNDGIESLCTVLSNTHNFHFTGKWYKEKCTNSGYGFVCQKTQDKTKRPSHSYPGPASLEFSEYKNRSYRAIKGNMSWYKALTACVEKNAELVSITDPFHQAYLTVLVNRLGAPHWIGLLSQDDGINYRWIDGSNNMFTHWDTVDNDEDNSYVLGNCVYMDITGGWRRADCNMPLPGALCYIPPPKSIAFSSEVVCLETWVKFRGSCYNFEPVVLRMPLEEAQEHCRRKDNTSDVLTIRDEEENRFFLEQMKNFYDGFEAVWLGIYYNIDKDALTWLDGSALEYTNWRLKAPDVSAMNADTCVSMRISDAEWLLAGCTNRLGFICKTRSDLVQEVEVKPLADDGTFTIQHEGTGKCFLFQENSLTLGNCSSATAQSWKWGSGHRLFHTGLSACLGLDILSKTLSLTSCYNDAILRWRCYEGYIITTFQMKLSVTANGTGVTAKRDTYDSWRRGGTSENICEQPYRTVHTSAGNSNGAPCTFPFLYNNTWRHSCLPPDASHSQAWCSTTENYDEDRKWGNCLQYEEGCGALWDGPYDGRCYQVVSTAMVTWHEARDSCRSQGGDLLSVSSPQDLHKLQTKDFPEQLWIGLNQLDWSQGWQWSDASPLVYVPWEEVQHTWMSPECGVMHPNLRFGGESCEKKLPYICEKKDNQTGTRDKQVYKATHCESGWFPWQGYCYNLYGSQMGEKKSYAEAQQVCVENGAQLASIHSLEEMHMLTIHFTGKTLNPWIGLKAESNTEFFKWEDGTNASFTYWARNQPAVLNPNTTNCVVLSDLIHTWSVDSCTALKSFLCKKTGKVNETENNCPQDEDWRRYKNLCYKLDTQKVSYKNSCKIIVNDKYEQAFINSLLKEHVSSEHQNFWTGLQDTKGTGEYQWFSRDGQASRVTYTNWKWGEPVKVGGCAVMSTSPMGQWSVENCTEFKAGSICKRAIASEPPTPTSPADPNTNATCPPGWVSRIGLKYCYKVFNEERVSRKRSWEEAEQFCEALGAHLPSFTEHEEMTFLHEIMRDSISDDRYFWVGLNRRNPNNDNRWEWSDGQPVSMKIFPEEFHEDDEYNRDCTAFKTLRKRYMLLFIFLTAEGPNQFYPRAFHCDAKLEWVCQIPRGQTPKTPEWYNPDGYHDTSVFMDGQEFWFVSQVKLSFEEADMYCSSNNSKLATPLSFNTARHLHEHLYKHAGMGNWWVDLREPGPLVPLRLTRLHVYHTMFLGKCTSLSPGSFTPDFRIRCDTKLPFVCETLNVTSSETETQEPHPPGKPCEPGTLAFRDKCYTVTKPQSMSFKAANEVCQTLRGSLPSIRDQAEQDFITTLLPGKPKKVWIGFRDNQWVDKTPMKYHNFNPLIHGQLRLMYTNASLFEQESMELCAYMFNDPHSDMLGTWDYTSCSDEQSVAICQHYADKQEDPVVEEEGEFQANNYTFKVVLKENVTWPEALELCRKNKMELASVADAYQQALLTVRASKVQHPLWIGLFSENDELYHWIDHSHTMFSRWGPEETVGGCVYLDTDGFWKATECGEELKGAICGMPQVKIIPSEDTKKCPHVSNGPNWIPFRNNCYTFLLRAVRWQEHDNHNKQQTCQRLVGKGDILTIRHEEENEFIKTQLQPFKDLASFVWLGMYRDKKDGKLKWYDDTYIQYSNWKKGRPTATEPFMVGLSLTGEWYLIEQEILFKHFKQRAIVVCKIDNDPKDEYRKDPTDVKTPTGYSFSLVTKKLNWYQALKECSSDGGHLVSIHNETTNRDMALIAKRDGFPLWIGLSRLDFSWPYEWSDGTALQFHPEGFMSPDTVSEEKCIYIDSNGSWTAVSCLTEMEGAICYNAITQQKSQLAAQSSVNCPESNAEVSWIQYKDSCYAIVMTMSNYTVFSIDHAQNICKDLGPTSQLLTIKSMDENDFVTRHVAENPLATSRVWLGLKTIFRDKAAVWMDGSNVDFSNWGHIQPHPGCAVLVSMNGTWSTVSCTGSHSRVVCKAPADHPVPNLSPPYAHHSATPCPPFAEFLTPFWIAFCQTMHIPGLTSRHPMPIRAQPLTTLCPPSCHAMPNLSPTCAHPPAMPCPPHAQPLPTLCQPSCHLMPIQGMSSCHPMSTTCPTSHLVPTLLPPHANYSHSSPVALVFFLIVLLCVVAVVIFVVYKRTRQRYFSTVRYRRNYDDADSASMIAETD</sequence>
<keyword evidence="9" id="KW-0675">Receptor</keyword>
<feature type="domain" description="Fibronectin type-II" evidence="14">
    <location>
        <begin position="1351"/>
        <end position="1399"/>
    </location>
</feature>
<feature type="non-terminal residue" evidence="15">
    <location>
        <position position="1"/>
    </location>
</feature>
<feature type="domain" description="C-type lectin" evidence="13">
    <location>
        <begin position="941"/>
        <end position="1049"/>
    </location>
</feature>
<keyword evidence="4" id="KW-0732">Signal</keyword>
<dbReference type="InterPro" id="IPR018378">
    <property type="entry name" value="C-type_lectin_CS"/>
</dbReference>
<accession>A0AAE0QV94</accession>
<dbReference type="InterPro" id="IPR001304">
    <property type="entry name" value="C-type_lectin-like"/>
</dbReference>
<evidence type="ECO:0000313" key="16">
    <source>
        <dbReference type="Proteomes" id="UP001274896"/>
    </source>
</evidence>
<evidence type="ECO:0000256" key="10">
    <source>
        <dbReference type="ARBA" id="ARBA00023180"/>
    </source>
</evidence>
<gene>
    <name evidence="15" type="ORF">QTP70_023312</name>
</gene>
<feature type="domain" description="C-type lectin" evidence="13">
    <location>
        <begin position="787"/>
        <end position="907"/>
    </location>
</feature>
<feature type="domain" description="C-type lectin" evidence="13">
    <location>
        <begin position="1412"/>
        <end position="1523"/>
    </location>
</feature>
<feature type="domain" description="C-type lectin" evidence="13">
    <location>
        <begin position="2569"/>
        <end position="2673"/>
    </location>
</feature>
<dbReference type="GO" id="GO:0016020">
    <property type="term" value="C:membrane"/>
    <property type="evidence" value="ECO:0007669"/>
    <property type="project" value="UniProtKB-SubCell"/>
</dbReference>
<dbReference type="Pfam" id="PF00040">
    <property type="entry name" value="fn2"/>
    <property type="match status" value="2"/>
</dbReference>
<evidence type="ECO:0000256" key="7">
    <source>
        <dbReference type="ARBA" id="ARBA00023136"/>
    </source>
</evidence>
<dbReference type="Gene3D" id="3.10.100.10">
    <property type="entry name" value="Mannose-Binding Protein A, subunit A"/>
    <property type="match status" value="18"/>
</dbReference>
<evidence type="ECO:0000256" key="3">
    <source>
        <dbReference type="ARBA" id="ARBA00022692"/>
    </source>
</evidence>
<dbReference type="SUPFAM" id="SSF56436">
    <property type="entry name" value="C-type lectin-like"/>
    <property type="match status" value="18"/>
</dbReference>
<evidence type="ECO:0000256" key="4">
    <source>
        <dbReference type="ARBA" id="ARBA00022729"/>
    </source>
</evidence>
<dbReference type="PROSITE" id="PS50231">
    <property type="entry name" value="RICIN_B_LECTIN"/>
    <property type="match status" value="1"/>
</dbReference>
<dbReference type="InterPro" id="IPR016186">
    <property type="entry name" value="C-type_lectin-like/link_sf"/>
</dbReference>
<keyword evidence="8 11" id="KW-1015">Disulfide bond</keyword>
<dbReference type="PROSITE" id="PS00023">
    <property type="entry name" value="FN2_1"/>
    <property type="match status" value="1"/>
</dbReference>
<dbReference type="Gene3D" id="2.80.10.50">
    <property type="match status" value="1"/>
</dbReference>
<dbReference type="InterPro" id="IPR013806">
    <property type="entry name" value="Kringle-like"/>
</dbReference>
<dbReference type="InterPro" id="IPR016187">
    <property type="entry name" value="CTDL_fold"/>
</dbReference>
<dbReference type="InterPro" id="IPR000772">
    <property type="entry name" value="Ricin_B_lectin"/>
</dbReference>
<evidence type="ECO:0000259" key="13">
    <source>
        <dbReference type="PROSITE" id="PS50041"/>
    </source>
</evidence>
<comment type="subcellular location">
    <subcellularLocation>
        <location evidence="1">Membrane</location>
        <topology evidence="1">Single-pass membrane protein</topology>
    </subcellularLocation>
</comment>
<feature type="domain" description="Fibronectin type-II" evidence="14">
    <location>
        <begin position="8"/>
        <end position="56"/>
    </location>
</feature>
<dbReference type="PRINTS" id="PR00013">
    <property type="entry name" value="FNTYPEII"/>
</dbReference>
<dbReference type="CDD" id="cd00062">
    <property type="entry name" value="FN2"/>
    <property type="match status" value="2"/>
</dbReference>
<evidence type="ECO:0000256" key="1">
    <source>
        <dbReference type="ARBA" id="ARBA00004167"/>
    </source>
</evidence>
<feature type="domain" description="C-type lectin" evidence="13">
    <location>
        <begin position="2137"/>
        <end position="2258"/>
    </location>
</feature>
<dbReference type="PROSITE" id="PS51092">
    <property type="entry name" value="FN2_2"/>
    <property type="match status" value="2"/>
</dbReference>
<dbReference type="InterPro" id="IPR035992">
    <property type="entry name" value="Ricin_B-like_lectins"/>
</dbReference>
<evidence type="ECO:0000256" key="9">
    <source>
        <dbReference type="ARBA" id="ARBA00023170"/>
    </source>
</evidence>
<dbReference type="SMART" id="SM00458">
    <property type="entry name" value="RICIN"/>
    <property type="match status" value="1"/>
</dbReference>
<dbReference type="SUPFAM" id="SSF50370">
    <property type="entry name" value="Ricin B-like lectins"/>
    <property type="match status" value="1"/>
</dbReference>
<keyword evidence="6 12" id="KW-1133">Transmembrane helix</keyword>
<feature type="domain" description="C-type lectin" evidence="13">
    <location>
        <begin position="2421"/>
        <end position="2529"/>
    </location>
</feature>
<feature type="disulfide bond" evidence="11">
    <location>
        <begin position="1370"/>
        <end position="1397"/>
    </location>
</feature>
<evidence type="ECO:0000256" key="2">
    <source>
        <dbReference type="ARBA" id="ARBA00022583"/>
    </source>
</evidence>
<feature type="transmembrane region" description="Helical" evidence="12">
    <location>
        <begin position="2973"/>
        <end position="2994"/>
    </location>
</feature>
<feature type="domain" description="C-type lectin" evidence="13">
    <location>
        <begin position="2713"/>
        <end position="2824"/>
    </location>
</feature>
<dbReference type="FunFam" id="2.10.10.10:FF:000001">
    <property type="entry name" value="Fibronectin 1a isoform 1"/>
    <property type="match status" value="1"/>
</dbReference>
<comment type="caution">
    <text evidence="15">The sequence shown here is derived from an EMBL/GenBank/DDBJ whole genome shotgun (WGS) entry which is preliminary data.</text>
</comment>
<dbReference type="SMART" id="SM00059">
    <property type="entry name" value="FN2"/>
    <property type="match status" value="2"/>
</dbReference>
<dbReference type="Pfam" id="PF24562">
    <property type="entry name" value="CysR_MRC2_N"/>
    <property type="match status" value="1"/>
</dbReference>
<evidence type="ECO:0000256" key="11">
    <source>
        <dbReference type="PROSITE-ProRule" id="PRU00479"/>
    </source>
</evidence>
<dbReference type="Proteomes" id="UP001274896">
    <property type="component" value="Unassembled WGS sequence"/>
</dbReference>
<dbReference type="FunFam" id="3.10.100.10:FF:000036">
    <property type="entry name" value="Lymphocyte antigen 75"/>
    <property type="match status" value="1"/>
</dbReference>
<dbReference type="Pfam" id="PF00059">
    <property type="entry name" value="Lectin_C"/>
    <property type="match status" value="16"/>
</dbReference>
<feature type="domain" description="C-type lectin" evidence="13">
    <location>
        <begin position="1080"/>
        <end position="1203"/>
    </location>
</feature>
<dbReference type="SUPFAM" id="SSF57440">
    <property type="entry name" value="Kringle-like"/>
    <property type="match status" value="2"/>
</dbReference>
<evidence type="ECO:0008006" key="17">
    <source>
        <dbReference type="Google" id="ProtNLM"/>
    </source>
</evidence>
<keyword evidence="7 12" id="KW-0472">Membrane</keyword>
<keyword evidence="3 12" id="KW-0812">Transmembrane</keyword>
<keyword evidence="5" id="KW-0677">Repeat</keyword>
<keyword evidence="16" id="KW-1185">Reference proteome</keyword>
<feature type="disulfide bond" evidence="11">
    <location>
        <begin position="27"/>
        <end position="54"/>
    </location>
</feature>
<feature type="domain" description="C-type lectin" evidence="13">
    <location>
        <begin position="182"/>
        <end position="299"/>
    </location>
</feature>
<dbReference type="PROSITE" id="PS00615">
    <property type="entry name" value="C_TYPE_LECTIN_1"/>
    <property type="match status" value="2"/>
</dbReference>
<protein>
    <recommendedName>
        <fullName evidence="17">Secretory phospholipase A2 receptor</fullName>
    </recommendedName>
</protein>
<reference evidence="15" key="1">
    <citation type="submission" date="2023-06" db="EMBL/GenBank/DDBJ databases">
        <title>Male Hemibagrus guttatus genome.</title>
        <authorList>
            <person name="Bian C."/>
        </authorList>
    </citation>
    <scope>NUCLEOTIDE SEQUENCE</scope>
    <source>
        <strain evidence="15">Male_cb2023</strain>
        <tissue evidence="15">Muscle</tissue>
    </source>
</reference>
<evidence type="ECO:0000256" key="12">
    <source>
        <dbReference type="SAM" id="Phobius"/>
    </source>
</evidence>
<evidence type="ECO:0000313" key="15">
    <source>
        <dbReference type="EMBL" id="KAK3533543.1"/>
    </source>
</evidence>
<dbReference type="InterPro" id="IPR050111">
    <property type="entry name" value="C-type_lectin/snaclec_domain"/>
</dbReference>
<organism evidence="15 16">
    <name type="scientific">Hemibagrus guttatus</name>
    <dbReference type="NCBI Taxonomy" id="175788"/>
    <lineage>
        <taxon>Eukaryota</taxon>
        <taxon>Metazoa</taxon>
        <taxon>Chordata</taxon>
        <taxon>Craniata</taxon>
        <taxon>Vertebrata</taxon>
        <taxon>Euteleostomi</taxon>
        <taxon>Actinopterygii</taxon>
        <taxon>Neopterygii</taxon>
        <taxon>Teleostei</taxon>
        <taxon>Ostariophysi</taxon>
        <taxon>Siluriformes</taxon>
        <taxon>Bagridae</taxon>
        <taxon>Hemibagrus</taxon>
    </lineage>
</organism>
<keyword evidence="10" id="KW-0325">Glycoprotein</keyword>
<feature type="disulfide bond" evidence="11">
    <location>
        <begin position="1356"/>
        <end position="1382"/>
    </location>
</feature>
<dbReference type="SMART" id="SM00034">
    <property type="entry name" value="CLECT"/>
    <property type="match status" value="18"/>
</dbReference>
<dbReference type="FunFam" id="3.10.100.10:FF:000047">
    <property type="entry name" value="lymphocyte antigen 75"/>
    <property type="match status" value="1"/>
</dbReference>
<dbReference type="InterPro" id="IPR000562">
    <property type="entry name" value="FN_type2_dom"/>
</dbReference>
<dbReference type="PANTHER" id="PTHR22803">
    <property type="entry name" value="MANNOSE, PHOSPHOLIPASE, LECTIN RECEPTOR RELATED"/>
    <property type="match status" value="1"/>
</dbReference>
<feature type="domain" description="C-type lectin" evidence="13">
    <location>
        <begin position="480"/>
        <end position="602"/>
    </location>
</feature>
<dbReference type="InterPro" id="IPR036943">
    <property type="entry name" value="FN_type2_sf"/>
</dbReference>
<feature type="domain" description="C-type lectin" evidence="13">
    <location>
        <begin position="2282"/>
        <end position="2388"/>
    </location>
</feature>
<proteinExistence type="predicted"/>